<evidence type="ECO:0000256" key="1">
    <source>
        <dbReference type="SAM" id="MobiDB-lite"/>
    </source>
</evidence>
<dbReference type="EMBL" id="MU005575">
    <property type="protein sequence ID" value="KAF2687249.1"/>
    <property type="molecule type" value="Genomic_DNA"/>
</dbReference>
<feature type="region of interest" description="Disordered" evidence="1">
    <location>
        <begin position="1"/>
        <end position="23"/>
    </location>
</feature>
<gene>
    <name evidence="2" type="ORF">K458DRAFT_469116</name>
</gene>
<organism evidence="2 3">
    <name type="scientific">Lentithecium fluviatile CBS 122367</name>
    <dbReference type="NCBI Taxonomy" id="1168545"/>
    <lineage>
        <taxon>Eukaryota</taxon>
        <taxon>Fungi</taxon>
        <taxon>Dikarya</taxon>
        <taxon>Ascomycota</taxon>
        <taxon>Pezizomycotina</taxon>
        <taxon>Dothideomycetes</taxon>
        <taxon>Pleosporomycetidae</taxon>
        <taxon>Pleosporales</taxon>
        <taxon>Massarineae</taxon>
        <taxon>Lentitheciaceae</taxon>
        <taxon>Lentithecium</taxon>
    </lineage>
</organism>
<dbReference type="Proteomes" id="UP000799291">
    <property type="component" value="Unassembled WGS sequence"/>
</dbReference>
<dbReference type="OrthoDB" id="5395789at2759"/>
<name>A0A6G1JAT4_9PLEO</name>
<feature type="compositionally biased region" description="Polar residues" evidence="1">
    <location>
        <begin position="13"/>
        <end position="22"/>
    </location>
</feature>
<reference evidence="2" key="1">
    <citation type="journal article" date="2020" name="Stud. Mycol.">
        <title>101 Dothideomycetes genomes: a test case for predicting lifestyles and emergence of pathogens.</title>
        <authorList>
            <person name="Haridas S."/>
            <person name="Albert R."/>
            <person name="Binder M."/>
            <person name="Bloem J."/>
            <person name="Labutti K."/>
            <person name="Salamov A."/>
            <person name="Andreopoulos B."/>
            <person name="Baker S."/>
            <person name="Barry K."/>
            <person name="Bills G."/>
            <person name="Bluhm B."/>
            <person name="Cannon C."/>
            <person name="Castanera R."/>
            <person name="Culley D."/>
            <person name="Daum C."/>
            <person name="Ezra D."/>
            <person name="Gonzalez J."/>
            <person name="Henrissat B."/>
            <person name="Kuo A."/>
            <person name="Liang C."/>
            <person name="Lipzen A."/>
            <person name="Lutzoni F."/>
            <person name="Magnuson J."/>
            <person name="Mondo S."/>
            <person name="Nolan M."/>
            <person name="Ohm R."/>
            <person name="Pangilinan J."/>
            <person name="Park H.-J."/>
            <person name="Ramirez L."/>
            <person name="Alfaro M."/>
            <person name="Sun H."/>
            <person name="Tritt A."/>
            <person name="Yoshinaga Y."/>
            <person name="Zwiers L.-H."/>
            <person name="Turgeon B."/>
            <person name="Goodwin S."/>
            <person name="Spatafora J."/>
            <person name="Crous P."/>
            <person name="Grigoriev I."/>
        </authorList>
    </citation>
    <scope>NUCLEOTIDE SEQUENCE</scope>
    <source>
        <strain evidence="2">CBS 122367</strain>
    </source>
</reference>
<keyword evidence="3" id="KW-1185">Reference proteome</keyword>
<proteinExistence type="predicted"/>
<accession>A0A6G1JAT4</accession>
<dbReference type="AlphaFoldDB" id="A0A6G1JAT4"/>
<sequence length="465" mass="52090">MHDMRGKIANLIKGSSASSPTKTRIADTAITASTAEQLIVGKLADISLGQCHGTGSRVSSFSSYESYDSNDGTYDDAHKTLTMTMRQGSLASSFSSSNRLPTLRDQFLQNALDPVTAPKAVRSIWEPDDDELDENVYTDVRKSNNLYKASYGSFVKPSASRPRQLNTFPSLRSLRTMASMNSISTCNTVVFAPRAKAISRPVPVLENIYDADEGDDTDEGERLCQQERDLEFMEDLKGELRDANCMKPEGDDLHDEIIAQLFIDAHPRLPLYEATGRMHIIDYERLEDFDKNNFSFLYANPRLCDAIATILFGAGPNILDAFIDLQKHKIFEWWHRTPSSISPHGVIIRRVHAEVTVGVFEIEDGGVDYVWRYYVKSAVDLTGKWLDTFASPCLGTTKGTDEGPDWDSFQFVDAPNDSTDPADPKFALFVGRRLARELLRMRIWSPNRAADETSEWVVDGVRTKL</sequence>
<protein>
    <submittedName>
        <fullName evidence="2">Uncharacterized protein</fullName>
    </submittedName>
</protein>
<evidence type="ECO:0000313" key="3">
    <source>
        <dbReference type="Proteomes" id="UP000799291"/>
    </source>
</evidence>
<evidence type="ECO:0000313" key="2">
    <source>
        <dbReference type="EMBL" id="KAF2687249.1"/>
    </source>
</evidence>